<feature type="transmembrane region" description="Helical" evidence="2">
    <location>
        <begin position="54"/>
        <end position="76"/>
    </location>
</feature>
<dbReference type="Proteomes" id="UP000257032">
    <property type="component" value="Unassembled WGS sequence"/>
</dbReference>
<dbReference type="RefSeq" id="WP_115894584.1">
    <property type="nucleotide sequence ID" value="NZ_QTLC01000050.1"/>
</dbReference>
<reference evidence="3 4" key="1">
    <citation type="submission" date="2018-08" db="EMBL/GenBank/DDBJ databases">
        <title>Genome sequence of strict halophilic Halobacillus trueperi SS1 isolated from Lunsu, a salty water body of North West Himalayas.</title>
        <authorList>
            <person name="Gupta S."/>
            <person name="Sharma P."/>
            <person name="Dev K."/>
            <person name="Baumler D."/>
            <person name="Sourirajan A."/>
        </authorList>
    </citation>
    <scope>NUCLEOTIDE SEQUENCE [LARGE SCALE GENOMIC DNA]</scope>
    <source>
        <strain evidence="3 4">SS1</strain>
    </source>
</reference>
<evidence type="ECO:0000256" key="2">
    <source>
        <dbReference type="SAM" id="Phobius"/>
    </source>
</evidence>
<dbReference type="AlphaFoldDB" id="A0A3D8VL58"/>
<keyword evidence="2" id="KW-1133">Transmembrane helix</keyword>
<accession>A0A3D8VL58</accession>
<organism evidence="3 4">
    <name type="scientific">Halobacillus trueperi</name>
    <dbReference type="NCBI Taxonomy" id="156205"/>
    <lineage>
        <taxon>Bacteria</taxon>
        <taxon>Bacillati</taxon>
        <taxon>Bacillota</taxon>
        <taxon>Bacilli</taxon>
        <taxon>Bacillales</taxon>
        <taxon>Bacillaceae</taxon>
        <taxon>Halobacillus</taxon>
    </lineage>
</organism>
<evidence type="ECO:0000313" key="4">
    <source>
        <dbReference type="Proteomes" id="UP000257032"/>
    </source>
</evidence>
<keyword evidence="2" id="KW-0472">Membrane</keyword>
<evidence type="ECO:0000313" key="3">
    <source>
        <dbReference type="EMBL" id="RDY70124.1"/>
    </source>
</evidence>
<name>A0A3D8VL58_9BACI</name>
<proteinExistence type="predicted"/>
<comment type="caution">
    <text evidence="3">The sequence shown here is derived from an EMBL/GenBank/DDBJ whole genome shotgun (WGS) entry which is preliminary data.</text>
</comment>
<feature type="compositionally biased region" description="Acidic residues" evidence="1">
    <location>
        <begin position="21"/>
        <end position="30"/>
    </location>
</feature>
<sequence>MSDQHSSEEQGENLRGNTEDGGFENEELDILDLPPRKDVHEGRKEKTRWRVNAIWMRFLFVILLILIIVILSYPYWDVWFGQTFPKPDIIEESPYHEQITVER</sequence>
<keyword evidence="2" id="KW-0812">Transmembrane</keyword>
<evidence type="ECO:0000256" key="1">
    <source>
        <dbReference type="SAM" id="MobiDB-lite"/>
    </source>
</evidence>
<feature type="region of interest" description="Disordered" evidence="1">
    <location>
        <begin position="1"/>
        <end position="30"/>
    </location>
</feature>
<dbReference type="EMBL" id="QTLC01000050">
    <property type="protein sequence ID" value="RDY70124.1"/>
    <property type="molecule type" value="Genomic_DNA"/>
</dbReference>
<gene>
    <name evidence="3" type="ORF">DXT76_14530</name>
</gene>
<protein>
    <submittedName>
        <fullName evidence="3">Uncharacterized protein</fullName>
    </submittedName>
</protein>